<comment type="caution">
    <text evidence="5">The sequence shown here is derived from an EMBL/GenBank/DDBJ whole genome shotgun (WGS) entry which is preliminary data.</text>
</comment>
<proteinExistence type="predicted"/>
<feature type="domain" description="HTH araC/xylS-type" evidence="4">
    <location>
        <begin position="187"/>
        <end position="283"/>
    </location>
</feature>
<dbReference type="InterPro" id="IPR009057">
    <property type="entry name" value="Homeodomain-like_sf"/>
</dbReference>
<evidence type="ECO:0000313" key="6">
    <source>
        <dbReference type="Proteomes" id="UP000605427"/>
    </source>
</evidence>
<gene>
    <name evidence="5" type="ORF">GCM10007362_35550</name>
</gene>
<dbReference type="SUPFAM" id="SSF46689">
    <property type="entry name" value="Homeodomain-like"/>
    <property type="match status" value="2"/>
</dbReference>
<evidence type="ECO:0000256" key="1">
    <source>
        <dbReference type="ARBA" id="ARBA00023015"/>
    </source>
</evidence>
<protein>
    <submittedName>
        <fullName evidence="5">AraC family transcriptional regulator</fullName>
    </submittedName>
</protein>
<evidence type="ECO:0000259" key="4">
    <source>
        <dbReference type="PROSITE" id="PS01124"/>
    </source>
</evidence>
<dbReference type="CDD" id="cd02208">
    <property type="entry name" value="cupin_RmlC-like"/>
    <property type="match status" value="1"/>
</dbReference>
<accession>A0ABQ2A0Y1</accession>
<dbReference type="PROSITE" id="PS01124">
    <property type="entry name" value="HTH_ARAC_FAMILY_2"/>
    <property type="match status" value="1"/>
</dbReference>
<organism evidence="5 6">
    <name type="scientific">Saccharibacillus endophyticus</name>
    <dbReference type="NCBI Taxonomy" id="2060666"/>
    <lineage>
        <taxon>Bacteria</taxon>
        <taxon>Bacillati</taxon>
        <taxon>Bacillota</taxon>
        <taxon>Bacilli</taxon>
        <taxon>Bacillales</taxon>
        <taxon>Paenibacillaceae</taxon>
        <taxon>Saccharibacillus</taxon>
    </lineage>
</organism>
<evidence type="ECO:0000313" key="5">
    <source>
        <dbReference type="EMBL" id="GGH83149.1"/>
    </source>
</evidence>
<dbReference type="PANTHER" id="PTHR43280:SF28">
    <property type="entry name" value="HTH-TYPE TRANSCRIPTIONAL ACTIVATOR RHAS"/>
    <property type="match status" value="1"/>
</dbReference>
<dbReference type="InterPro" id="IPR011051">
    <property type="entry name" value="RmlC_Cupin_sf"/>
</dbReference>
<dbReference type="InterPro" id="IPR014710">
    <property type="entry name" value="RmlC-like_jellyroll"/>
</dbReference>
<dbReference type="InterPro" id="IPR020449">
    <property type="entry name" value="Tscrpt_reg_AraC-type_HTH"/>
</dbReference>
<dbReference type="InterPro" id="IPR013096">
    <property type="entry name" value="Cupin_2"/>
</dbReference>
<name>A0ABQ2A0Y1_9BACL</name>
<dbReference type="InterPro" id="IPR018060">
    <property type="entry name" value="HTH_AraC"/>
</dbReference>
<dbReference type="Pfam" id="PF12833">
    <property type="entry name" value="HTH_18"/>
    <property type="match status" value="1"/>
</dbReference>
<dbReference type="Gene3D" id="1.10.10.60">
    <property type="entry name" value="Homeodomain-like"/>
    <property type="match status" value="2"/>
</dbReference>
<evidence type="ECO:0000256" key="2">
    <source>
        <dbReference type="ARBA" id="ARBA00023125"/>
    </source>
</evidence>
<keyword evidence="2" id="KW-0238">DNA-binding</keyword>
<dbReference type="PROSITE" id="PS00041">
    <property type="entry name" value="HTH_ARAC_FAMILY_1"/>
    <property type="match status" value="1"/>
</dbReference>
<dbReference type="Pfam" id="PF07883">
    <property type="entry name" value="Cupin_2"/>
    <property type="match status" value="1"/>
</dbReference>
<sequence length="283" mass="32004">MKKMRAFHENRIYGSGLPVQISCVRNMNFLAHWHHDLEFIYVREGAIQIGINSETRLLQKGEFAFSGSGDIHYYDSGKTDSEVLMIIFNPRLVGSPAGWPEERGVLSSFIPYAKGAAASEFEKEALADLASVMQRIADENERQSEQSDAVITGLLHMLCGLTLRYVPVGASEPKRSARSASHLKTMQELLEYLENHCELPLTLQDGADRARMSVFHFSRFFKNVTGMNYNTYVNELRIGRAERMIAETDAKLIDIALECGFGNVRTFNRVFRQLRGCTPSELR</sequence>
<dbReference type="SUPFAM" id="SSF51182">
    <property type="entry name" value="RmlC-like cupins"/>
    <property type="match status" value="1"/>
</dbReference>
<keyword evidence="6" id="KW-1185">Reference proteome</keyword>
<keyword evidence="1" id="KW-0805">Transcription regulation</keyword>
<dbReference type="PRINTS" id="PR00032">
    <property type="entry name" value="HTHARAC"/>
</dbReference>
<dbReference type="PANTHER" id="PTHR43280">
    <property type="entry name" value="ARAC-FAMILY TRANSCRIPTIONAL REGULATOR"/>
    <property type="match status" value="1"/>
</dbReference>
<dbReference type="Gene3D" id="2.60.120.10">
    <property type="entry name" value="Jelly Rolls"/>
    <property type="match status" value="1"/>
</dbReference>
<dbReference type="Proteomes" id="UP000605427">
    <property type="component" value="Unassembled WGS sequence"/>
</dbReference>
<dbReference type="SMART" id="SM00342">
    <property type="entry name" value="HTH_ARAC"/>
    <property type="match status" value="1"/>
</dbReference>
<evidence type="ECO:0000256" key="3">
    <source>
        <dbReference type="ARBA" id="ARBA00023163"/>
    </source>
</evidence>
<reference evidence="6" key="1">
    <citation type="journal article" date="2019" name="Int. J. Syst. Evol. Microbiol.">
        <title>The Global Catalogue of Microorganisms (GCM) 10K type strain sequencing project: providing services to taxonomists for standard genome sequencing and annotation.</title>
        <authorList>
            <consortium name="The Broad Institute Genomics Platform"/>
            <consortium name="The Broad Institute Genome Sequencing Center for Infectious Disease"/>
            <person name="Wu L."/>
            <person name="Ma J."/>
        </authorList>
    </citation>
    <scope>NUCLEOTIDE SEQUENCE [LARGE SCALE GENOMIC DNA]</scope>
    <source>
        <strain evidence="6">CCM 8702</strain>
    </source>
</reference>
<keyword evidence="3" id="KW-0804">Transcription</keyword>
<dbReference type="EMBL" id="BMDD01000004">
    <property type="protein sequence ID" value="GGH83149.1"/>
    <property type="molecule type" value="Genomic_DNA"/>
</dbReference>
<dbReference type="InterPro" id="IPR018062">
    <property type="entry name" value="HTH_AraC-typ_CS"/>
</dbReference>